<evidence type="ECO:0000256" key="8">
    <source>
        <dbReference type="ARBA" id="ARBA00023098"/>
    </source>
</evidence>
<dbReference type="GO" id="GO:0016020">
    <property type="term" value="C:membrane"/>
    <property type="evidence" value="ECO:0007669"/>
    <property type="project" value="UniProtKB-SubCell"/>
</dbReference>
<dbReference type="STRING" id="33097.A0A150GQR6"/>
<dbReference type="AlphaFoldDB" id="A0A150GQR6"/>
<evidence type="ECO:0000313" key="16">
    <source>
        <dbReference type="EMBL" id="KXZ52078.1"/>
    </source>
</evidence>
<evidence type="ECO:0000259" key="15">
    <source>
        <dbReference type="SMART" id="SM00563"/>
    </source>
</evidence>
<keyword evidence="9 14" id="KW-0472">Membrane</keyword>
<comment type="caution">
    <text evidence="16">The sequence shown here is derived from an EMBL/GenBank/DDBJ whole genome shotgun (WGS) entry which is preliminary data.</text>
</comment>
<gene>
    <name evidence="16" type="ORF">GPECTOR_10g1101</name>
</gene>
<dbReference type="Pfam" id="PF01553">
    <property type="entry name" value="Acyltransferase"/>
    <property type="match status" value="1"/>
</dbReference>
<evidence type="ECO:0000256" key="1">
    <source>
        <dbReference type="ARBA" id="ARBA00004370"/>
    </source>
</evidence>
<keyword evidence="6 14" id="KW-0812">Transmembrane</keyword>
<evidence type="ECO:0000256" key="12">
    <source>
        <dbReference type="ARBA" id="ARBA00023315"/>
    </source>
</evidence>
<dbReference type="GO" id="GO:0008654">
    <property type="term" value="P:phospholipid biosynthetic process"/>
    <property type="evidence" value="ECO:0007669"/>
    <property type="project" value="UniProtKB-KW"/>
</dbReference>
<evidence type="ECO:0000256" key="6">
    <source>
        <dbReference type="ARBA" id="ARBA00022692"/>
    </source>
</evidence>
<dbReference type="PANTHER" id="PTHR23063:SF2">
    <property type="entry name" value="GLYCEROL-3-PHOSPHATE ACYLTRANSFERASE 4, ISOFORM D-RELATED"/>
    <property type="match status" value="1"/>
</dbReference>
<comment type="similarity">
    <text evidence="3">Belongs to the 1-acyl-sn-glycerol-3-phosphate acyltransferase family.</text>
</comment>
<dbReference type="GO" id="GO:0005783">
    <property type="term" value="C:endoplasmic reticulum"/>
    <property type="evidence" value="ECO:0007669"/>
    <property type="project" value="TreeGrafter"/>
</dbReference>
<keyword evidence="12" id="KW-0012">Acyltransferase</keyword>
<evidence type="ECO:0000256" key="5">
    <source>
        <dbReference type="ARBA" id="ARBA00022679"/>
    </source>
</evidence>
<evidence type="ECO:0000256" key="4">
    <source>
        <dbReference type="ARBA" id="ARBA00022516"/>
    </source>
</evidence>
<reference evidence="17" key="1">
    <citation type="journal article" date="2016" name="Nat. Commun.">
        <title>The Gonium pectorale genome demonstrates co-option of cell cycle regulation during the evolution of multicellularity.</title>
        <authorList>
            <person name="Hanschen E.R."/>
            <person name="Marriage T.N."/>
            <person name="Ferris P.J."/>
            <person name="Hamaji T."/>
            <person name="Toyoda A."/>
            <person name="Fujiyama A."/>
            <person name="Neme R."/>
            <person name="Noguchi H."/>
            <person name="Minakuchi Y."/>
            <person name="Suzuki M."/>
            <person name="Kawai-Toyooka H."/>
            <person name="Smith D.R."/>
            <person name="Sparks H."/>
            <person name="Anderson J."/>
            <person name="Bakaric R."/>
            <person name="Luria V."/>
            <person name="Karger A."/>
            <person name="Kirschner M.W."/>
            <person name="Durand P.M."/>
            <person name="Michod R.E."/>
            <person name="Nozaki H."/>
            <person name="Olson B.J."/>
        </authorList>
    </citation>
    <scope>NUCLEOTIDE SEQUENCE [LARGE SCALE GENOMIC DNA]</scope>
    <source>
        <strain evidence="17">NIES-2863</strain>
    </source>
</reference>
<evidence type="ECO:0000256" key="13">
    <source>
        <dbReference type="SAM" id="MobiDB-lite"/>
    </source>
</evidence>
<comment type="subcellular location">
    <subcellularLocation>
        <location evidence="1">Membrane</location>
    </subcellularLocation>
</comment>
<keyword evidence="8" id="KW-0443">Lipid metabolism</keyword>
<evidence type="ECO:0000256" key="9">
    <source>
        <dbReference type="ARBA" id="ARBA00023136"/>
    </source>
</evidence>
<feature type="transmembrane region" description="Helical" evidence="14">
    <location>
        <begin position="129"/>
        <end position="151"/>
    </location>
</feature>
<dbReference type="Proteomes" id="UP000075714">
    <property type="component" value="Unassembled WGS sequence"/>
</dbReference>
<keyword evidence="17" id="KW-1185">Reference proteome</keyword>
<dbReference type="GO" id="GO:0019432">
    <property type="term" value="P:triglyceride biosynthetic process"/>
    <property type="evidence" value="ECO:0007669"/>
    <property type="project" value="TreeGrafter"/>
</dbReference>
<name>A0A150GQR6_GONPE</name>
<protein>
    <recommendedName>
        <fullName evidence="15">Phospholipid/glycerol acyltransferase domain-containing protein</fullName>
    </recommendedName>
</protein>
<keyword evidence="7 14" id="KW-1133">Transmembrane helix</keyword>
<dbReference type="OrthoDB" id="10051137at2759"/>
<accession>A0A150GQR6</accession>
<dbReference type="InterPro" id="IPR045252">
    <property type="entry name" value="LPCAT1-like"/>
</dbReference>
<evidence type="ECO:0000313" key="17">
    <source>
        <dbReference type="Proteomes" id="UP000075714"/>
    </source>
</evidence>
<keyword evidence="4" id="KW-0444">Lipid biosynthesis</keyword>
<organism evidence="16 17">
    <name type="scientific">Gonium pectorale</name>
    <name type="common">Green alga</name>
    <dbReference type="NCBI Taxonomy" id="33097"/>
    <lineage>
        <taxon>Eukaryota</taxon>
        <taxon>Viridiplantae</taxon>
        <taxon>Chlorophyta</taxon>
        <taxon>core chlorophytes</taxon>
        <taxon>Chlorophyceae</taxon>
        <taxon>CS clade</taxon>
        <taxon>Chlamydomonadales</taxon>
        <taxon>Volvocaceae</taxon>
        <taxon>Gonium</taxon>
    </lineage>
</organism>
<dbReference type="InterPro" id="IPR002123">
    <property type="entry name" value="Plipid/glycerol_acylTrfase"/>
</dbReference>
<evidence type="ECO:0000256" key="10">
    <source>
        <dbReference type="ARBA" id="ARBA00023209"/>
    </source>
</evidence>
<proteinExistence type="inferred from homology"/>
<evidence type="ECO:0000256" key="7">
    <source>
        <dbReference type="ARBA" id="ARBA00022989"/>
    </source>
</evidence>
<evidence type="ECO:0000256" key="11">
    <source>
        <dbReference type="ARBA" id="ARBA00023264"/>
    </source>
</evidence>
<feature type="compositionally biased region" description="Gly residues" evidence="13">
    <location>
        <begin position="413"/>
        <end position="427"/>
    </location>
</feature>
<dbReference type="CDD" id="cd07991">
    <property type="entry name" value="LPLAT_LPCAT1-like"/>
    <property type="match status" value="1"/>
</dbReference>
<evidence type="ECO:0000256" key="3">
    <source>
        <dbReference type="ARBA" id="ARBA00008655"/>
    </source>
</evidence>
<keyword evidence="5" id="KW-0808">Transferase</keyword>
<comment type="pathway">
    <text evidence="2">Lipid metabolism.</text>
</comment>
<dbReference type="PANTHER" id="PTHR23063">
    <property type="entry name" value="PHOSPHOLIPID ACYLTRANSFERASE"/>
    <property type="match status" value="1"/>
</dbReference>
<dbReference type="SMART" id="SM00563">
    <property type="entry name" value="PlsC"/>
    <property type="match status" value="1"/>
</dbReference>
<dbReference type="EMBL" id="LSYV01000011">
    <property type="protein sequence ID" value="KXZ52078.1"/>
    <property type="molecule type" value="Genomic_DNA"/>
</dbReference>
<sequence length="470" mass="52466">MVERSSGSIKGGKVFVNQSSLPGLRGVRTDDKDHEVSLVTREGPTKGDAEIDQLYEEAEDKRLSKTSLLHDVLNISNVLTDGVSAMVDDSFNKCFTSTRPEPWNWNIYLFPIWVLGVAVRYLVLFPVRALLLMIGFNSLILMFLAVDLTLAPSRRKMAVQRKLVQWMCSAWVAAWHGVIRYHGPKPTPGPNRIWVSNHTSMIDYVVLCSYSPFAVIMQLHHGWIAFLQKRILSSLGCLWFNRTEVNDRAVVAARMREHVNKPDAIPLLIFPEGTCVNNEYTVMFKRGAFDIGATVCPVAIKYNKIFVDAFWNSRREAFGKHLFRLMTSWALVCDVYFLEPQSLQPGETPQEFAGRVQAMIAKYANLRIVPWDGYLKYYNLGEKNPGLIEKRRRVLADVLRGYLGKQSQAQSEGQGGKEAAGGKGGAKGEAALDEDSAVAKGLDETADKGDDGDDAQGWRKLKAGASVHPV</sequence>
<keyword evidence="11" id="KW-1208">Phospholipid metabolism</keyword>
<feature type="region of interest" description="Disordered" evidence="13">
    <location>
        <begin position="407"/>
        <end position="470"/>
    </location>
</feature>
<keyword evidence="10" id="KW-0594">Phospholipid biosynthesis</keyword>
<evidence type="ECO:0000256" key="14">
    <source>
        <dbReference type="SAM" id="Phobius"/>
    </source>
</evidence>
<evidence type="ECO:0000256" key="2">
    <source>
        <dbReference type="ARBA" id="ARBA00005189"/>
    </source>
</evidence>
<dbReference type="GO" id="GO:0004366">
    <property type="term" value="F:glycerol-3-phosphate O-acyltransferase activity"/>
    <property type="evidence" value="ECO:0007669"/>
    <property type="project" value="TreeGrafter"/>
</dbReference>
<feature type="transmembrane region" description="Helical" evidence="14">
    <location>
        <begin position="105"/>
        <end position="123"/>
    </location>
</feature>
<dbReference type="SUPFAM" id="SSF69593">
    <property type="entry name" value="Glycerol-3-phosphate (1)-acyltransferase"/>
    <property type="match status" value="1"/>
</dbReference>
<feature type="domain" description="Phospholipid/glycerol acyltransferase" evidence="15">
    <location>
        <begin position="192"/>
        <end position="303"/>
    </location>
</feature>
<feature type="transmembrane region" description="Helical" evidence="14">
    <location>
        <begin position="201"/>
        <end position="220"/>
    </location>
</feature>